<dbReference type="GO" id="GO:0016780">
    <property type="term" value="F:phosphotransferase activity, for other substituted phosphate groups"/>
    <property type="evidence" value="ECO:0007669"/>
    <property type="project" value="TreeGrafter"/>
</dbReference>
<evidence type="ECO:0000256" key="2">
    <source>
        <dbReference type="ARBA" id="ARBA00006464"/>
    </source>
</evidence>
<dbReference type="Proteomes" id="UP000523079">
    <property type="component" value="Unassembled WGS sequence"/>
</dbReference>
<feature type="transmembrane region" description="Helical" evidence="7">
    <location>
        <begin position="314"/>
        <end position="338"/>
    </location>
</feature>
<evidence type="ECO:0000256" key="4">
    <source>
        <dbReference type="ARBA" id="ARBA00022692"/>
    </source>
</evidence>
<dbReference type="InterPro" id="IPR003362">
    <property type="entry name" value="Bact_transf"/>
</dbReference>
<evidence type="ECO:0000259" key="8">
    <source>
        <dbReference type="Pfam" id="PF02397"/>
    </source>
</evidence>
<dbReference type="PANTHER" id="PTHR30576">
    <property type="entry name" value="COLANIC BIOSYNTHESIS UDP-GLUCOSE LIPID CARRIER TRANSFERASE"/>
    <property type="match status" value="1"/>
</dbReference>
<keyword evidence="5 7" id="KW-1133">Transmembrane helix</keyword>
<dbReference type="Gene3D" id="3.40.50.720">
    <property type="entry name" value="NAD(P)-binding Rossmann-like Domain"/>
    <property type="match status" value="1"/>
</dbReference>
<proteinExistence type="inferred from homology"/>
<organism evidence="9 10">
    <name type="scientific">Microlunatus kandeliicorticis</name>
    <dbReference type="NCBI Taxonomy" id="1759536"/>
    <lineage>
        <taxon>Bacteria</taxon>
        <taxon>Bacillati</taxon>
        <taxon>Actinomycetota</taxon>
        <taxon>Actinomycetes</taxon>
        <taxon>Propionibacteriales</taxon>
        <taxon>Propionibacteriaceae</taxon>
        <taxon>Microlunatus</taxon>
    </lineage>
</organism>
<feature type="transmembrane region" description="Helical" evidence="7">
    <location>
        <begin position="68"/>
        <end position="88"/>
    </location>
</feature>
<name>A0A7W3IQ93_9ACTN</name>
<dbReference type="Pfam" id="PF02397">
    <property type="entry name" value="Bac_transf"/>
    <property type="match status" value="1"/>
</dbReference>
<dbReference type="Pfam" id="PF13727">
    <property type="entry name" value="CoA_binding_3"/>
    <property type="match status" value="1"/>
</dbReference>
<comment type="similarity">
    <text evidence="2">Belongs to the bacterial sugar transferase family.</text>
</comment>
<dbReference type="NCBIfam" id="TIGR03025">
    <property type="entry name" value="EPS_sugtrans"/>
    <property type="match status" value="1"/>
</dbReference>
<dbReference type="InterPro" id="IPR017475">
    <property type="entry name" value="EPS_sugar_tfrase"/>
</dbReference>
<evidence type="ECO:0000256" key="7">
    <source>
        <dbReference type="SAM" id="Phobius"/>
    </source>
</evidence>
<dbReference type="PANTHER" id="PTHR30576:SF0">
    <property type="entry name" value="UNDECAPRENYL-PHOSPHATE N-ACETYLGALACTOSAMINYL 1-PHOSPHATE TRANSFERASE-RELATED"/>
    <property type="match status" value="1"/>
</dbReference>
<keyword evidence="3 9" id="KW-0808">Transferase</keyword>
<dbReference type="GO" id="GO:0016020">
    <property type="term" value="C:membrane"/>
    <property type="evidence" value="ECO:0007669"/>
    <property type="project" value="UniProtKB-SubCell"/>
</dbReference>
<evidence type="ECO:0000313" key="10">
    <source>
        <dbReference type="Proteomes" id="UP000523079"/>
    </source>
</evidence>
<evidence type="ECO:0000313" key="9">
    <source>
        <dbReference type="EMBL" id="MBA8793248.1"/>
    </source>
</evidence>
<keyword evidence="10" id="KW-1185">Reference proteome</keyword>
<evidence type="ECO:0000256" key="1">
    <source>
        <dbReference type="ARBA" id="ARBA00004141"/>
    </source>
</evidence>
<keyword evidence="4 7" id="KW-0812">Transmembrane</keyword>
<evidence type="ECO:0000256" key="5">
    <source>
        <dbReference type="ARBA" id="ARBA00022989"/>
    </source>
</evidence>
<sequence length="498" mass="54860">MTDQPVGPPVTAQPVGLPESIVLSPVSNDPEARTPRVVWNPAASDEPVAGEHEKPFWMPLLRDGIRPLLLVGDLAGCLLAAVVTHTSLRQAAGFAVILVALMALGGAYRSRLALSVLDDVPRIVQAWLMAVAVFIVGSQLIGKAALEDFEVVFMAGLAVLAFRTLNYAAVRSLRARGFVSHPTVVVGCDSTGRDVANQLIRHPDCGLSPIGFLDQHVEERVPLPAPVLGGPAQLIPILERYSPRALIIARSQLSETELVAMIRGCHRYHCELFVLPRLYEVTQVGQDMDFLGDMPLVRLRRAAYRSWQWRCKRVIDAVLSAIALIILSPVLAAVALAVRLEGGPGVIFRQERVGVDGRRIVIMKFRSMRPVNEDESRTNWNIAHDDRVGPVGRLIRKLSLDELPQLVNILRGDMSLVGPRPERPHFVAEFDRLYGGYAARHRVPSGLTGWAQVHGSRGDTDIAERARYDNFYIENWSLWLDLKIMLLTVVSVFKSPGA</sequence>
<comment type="subcellular location">
    <subcellularLocation>
        <location evidence="1">Membrane</location>
        <topology evidence="1">Multi-pass membrane protein</topology>
    </subcellularLocation>
</comment>
<comment type="caution">
    <text evidence="9">The sequence shown here is derived from an EMBL/GenBank/DDBJ whole genome shotgun (WGS) entry which is preliminary data.</text>
</comment>
<feature type="transmembrane region" description="Helical" evidence="7">
    <location>
        <begin position="126"/>
        <end position="145"/>
    </location>
</feature>
<evidence type="ECO:0000256" key="6">
    <source>
        <dbReference type="ARBA" id="ARBA00023136"/>
    </source>
</evidence>
<accession>A0A7W3IQ93</accession>
<dbReference type="AlphaFoldDB" id="A0A7W3IQ93"/>
<feature type="domain" description="Bacterial sugar transferase" evidence="8">
    <location>
        <begin position="312"/>
        <end position="494"/>
    </location>
</feature>
<gene>
    <name evidence="9" type="ORF">FHX74_000842</name>
</gene>
<reference evidence="9 10" key="1">
    <citation type="submission" date="2020-07" db="EMBL/GenBank/DDBJ databases">
        <title>Sequencing the genomes of 1000 actinobacteria strains.</title>
        <authorList>
            <person name="Klenk H.-P."/>
        </authorList>
    </citation>
    <scope>NUCLEOTIDE SEQUENCE [LARGE SCALE GENOMIC DNA]</scope>
    <source>
        <strain evidence="9 10">DSM 100723</strain>
    </source>
</reference>
<keyword evidence="6 7" id="KW-0472">Membrane</keyword>
<dbReference type="RefSeq" id="WP_182558779.1">
    <property type="nucleotide sequence ID" value="NZ_JACGWT010000001.1"/>
</dbReference>
<feature type="transmembrane region" description="Helical" evidence="7">
    <location>
        <begin position="94"/>
        <end position="114"/>
    </location>
</feature>
<protein>
    <submittedName>
        <fullName evidence="9">Exopolysaccharide biosynthesis polyprenyl glycosylphosphotransferase</fullName>
    </submittedName>
</protein>
<evidence type="ECO:0000256" key="3">
    <source>
        <dbReference type="ARBA" id="ARBA00022679"/>
    </source>
</evidence>
<dbReference type="EMBL" id="JACGWT010000001">
    <property type="protein sequence ID" value="MBA8793248.1"/>
    <property type="molecule type" value="Genomic_DNA"/>
</dbReference>